<feature type="binding site" evidence="7">
    <location>
        <position position="184"/>
    </location>
    <ligand>
        <name>Cu cation</name>
        <dbReference type="ChEBI" id="CHEBI:23378"/>
    </ligand>
</feature>
<dbReference type="InterPro" id="IPR000923">
    <property type="entry name" value="BlueCu_1"/>
</dbReference>
<dbReference type="SUPFAM" id="SSF49503">
    <property type="entry name" value="Cupredoxins"/>
    <property type="match status" value="1"/>
</dbReference>
<name>A0A9X2PT36_9BACT</name>
<comment type="cofactor">
    <cofactor evidence="7">
        <name>Cu cation</name>
        <dbReference type="ChEBI" id="CHEBI:23378"/>
    </cofactor>
    <text evidence="7">Binds 1 copper ion per subunit.</text>
</comment>
<dbReference type="RefSeq" id="WP_259220067.1">
    <property type="nucleotide sequence ID" value="NZ_JANUAV010000001.1"/>
</dbReference>
<evidence type="ECO:0000256" key="1">
    <source>
        <dbReference type="ARBA" id="ARBA00004418"/>
    </source>
</evidence>
<dbReference type="InterPro" id="IPR008972">
    <property type="entry name" value="Cupredoxin"/>
</dbReference>
<sequence length="198" mass="21016">MNTLLEGFSDIRMLLALGAALLIGGAWYGGTTAPFDTGPHVGMMGQSGGQEASNSCLMHGTMHGNGPARTNGTVDEAVADDLNLDAQTKEWLEGTRGFETIEDRTGEREVVVEVGGGNGLTYAPVAIRVDPGTTIRWVWTGNGGLHDVAFVNTEVSASLRGEQGAEYTYTFTEPGEYRYECTPHASVGMRGVVIVEES</sequence>
<dbReference type="InterPro" id="IPR017533">
    <property type="entry name" value="Halocyanin"/>
</dbReference>
<keyword evidence="6 7" id="KW-0186">Copper</keyword>
<dbReference type="GO" id="GO:0005507">
    <property type="term" value="F:copper ion binding"/>
    <property type="evidence" value="ECO:0007669"/>
    <property type="project" value="InterPro"/>
</dbReference>
<feature type="binding site" evidence="7">
    <location>
        <position position="146"/>
    </location>
    <ligand>
        <name>Cu cation</name>
        <dbReference type="ChEBI" id="CHEBI:23378"/>
    </ligand>
</feature>
<gene>
    <name evidence="9" type="ORF">GGP71_000176</name>
</gene>
<dbReference type="PRINTS" id="PR00155">
    <property type="entry name" value="AMICYANIN"/>
</dbReference>
<protein>
    <submittedName>
        <fullName evidence="9">Halocyanin-like protein</fullName>
    </submittedName>
</protein>
<evidence type="ECO:0000256" key="4">
    <source>
        <dbReference type="ARBA" id="ARBA00022764"/>
    </source>
</evidence>
<dbReference type="Proteomes" id="UP001155027">
    <property type="component" value="Unassembled WGS sequence"/>
</dbReference>
<dbReference type="GO" id="GO:0009055">
    <property type="term" value="F:electron transfer activity"/>
    <property type="evidence" value="ECO:0007669"/>
    <property type="project" value="InterPro"/>
</dbReference>
<dbReference type="InterPro" id="IPR002386">
    <property type="entry name" value="Amicyanin/Pseudoazurin"/>
</dbReference>
<organism evidence="9 10">
    <name type="scientific">Salinibacter ruber</name>
    <dbReference type="NCBI Taxonomy" id="146919"/>
    <lineage>
        <taxon>Bacteria</taxon>
        <taxon>Pseudomonadati</taxon>
        <taxon>Rhodothermota</taxon>
        <taxon>Rhodothermia</taxon>
        <taxon>Rhodothermales</taxon>
        <taxon>Salinibacteraceae</taxon>
        <taxon>Salinibacter</taxon>
    </lineage>
</organism>
<evidence type="ECO:0000256" key="3">
    <source>
        <dbReference type="ARBA" id="ARBA00022723"/>
    </source>
</evidence>
<feature type="binding site" evidence="7">
    <location>
        <position position="181"/>
    </location>
    <ligand>
        <name>Cu cation</name>
        <dbReference type="ChEBI" id="CHEBI:23378"/>
    </ligand>
</feature>
<keyword evidence="3 7" id="KW-0479">Metal-binding</keyword>
<evidence type="ECO:0000256" key="6">
    <source>
        <dbReference type="ARBA" id="ARBA00023008"/>
    </source>
</evidence>
<evidence type="ECO:0000313" key="10">
    <source>
        <dbReference type="Proteomes" id="UP001155027"/>
    </source>
</evidence>
<keyword evidence="4" id="KW-0574">Periplasm</keyword>
<dbReference type="EMBL" id="JANUAU010000001">
    <property type="protein sequence ID" value="MCS3676280.1"/>
    <property type="molecule type" value="Genomic_DNA"/>
</dbReference>
<dbReference type="Pfam" id="PF00127">
    <property type="entry name" value="Copper-bind"/>
    <property type="match status" value="1"/>
</dbReference>
<reference evidence="9" key="1">
    <citation type="submission" date="2022-08" db="EMBL/GenBank/DDBJ databases">
        <title>Genomic Encyclopedia of Type Strains, Phase V (KMG-V): Genome sequencing to study the core and pangenomes of soil and plant-associated prokaryotes.</title>
        <authorList>
            <person name="Whitman W."/>
        </authorList>
    </citation>
    <scope>NUCLEOTIDE SEQUENCE</scope>
    <source>
        <strain evidence="9">0</strain>
    </source>
</reference>
<dbReference type="GO" id="GO:0042597">
    <property type="term" value="C:periplasmic space"/>
    <property type="evidence" value="ECO:0007669"/>
    <property type="project" value="UniProtKB-SubCell"/>
</dbReference>
<accession>A0A9X2PT36</accession>
<dbReference type="AlphaFoldDB" id="A0A9X2PT36"/>
<dbReference type="NCBIfam" id="TIGR03102">
    <property type="entry name" value="halo_cynanin"/>
    <property type="match status" value="1"/>
</dbReference>
<keyword evidence="2" id="KW-0813">Transport</keyword>
<evidence type="ECO:0000259" key="8">
    <source>
        <dbReference type="Pfam" id="PF00127"/>
    </source>
</evidence>
<evidence type="ECO:0000313" key="9">
    <source>
        <dbReference type="EMBL" id="MCS3676280.1"/>
    </source>
</evidence>
<dbReference type="CDD" id="cd04220">
    <property type="entry name" value="Halocyanin"/>
    <property type="match status" value="1"/>
</dbReference>
<feature type="binding site" evidence="7">
    <location>
        <position position="189"/>
    </location>
    <ligand>
        <name>Cu cation</name>
        <dbReference type="ChEBI" id="CHEBI:23378"/>
    </ligand>
</feature>
<dbReference type="Gene3D" id="2.60.40.420">
    <property type="entry name" value="Cupredoxins - blue copper proteins"/>
    <property type="match status" value="1"/>
</dbReference>
<evidence type="ECO:0000256" key="5">
    <source>
        <dbReference type="ARBA" id="ARBA00022982"/>
    </source>
</evidence>
<proteinExistence type="predicted"/>
<comment type="caution">
    <text evidence="9">The sequence shown here is derived from an EMBL/GenBank/DDBJ whole genome shotgun (WGS) entry which is preliminary data.</text>
</comment>
<keyword evidence="5" id="KW-0249">Electron transport</keyword>
<comment type="subcellular location">
    <subcellularLocation>
        <location evidence="1">Periplasm</location>
    </subcellularLocation>
</comment>
<evidence type="ECO:0000256" key="2">
    <source>
        <dbReference type="ARBA" id="ARBA00022448"/>
    </source>
</evidence>
<feature type="domain" description="Blue (type 1) copper" evidence="8">
    <location>
        <begin position="110"/>
        <end position="196"/>
    </location>
</feature>
<evidence type="ECO:0000256" key="7">
    <source>
        <dbReference type="PIRSR" id="PIRSR602386-1"/>
    </source>
</evidence>